<dbReference type="InterPro" id="IPR050620">
    <property type="entry name" value="Thioredoxin_H-type-like"/>
</dbReference>
<dbReference type="PROSITE" id="PS51352">
    <property type="entry name" value="THIOREDOXIN_2"/>
    <property type="match status" value="1"/>
</dbReference>
<dbReference type="Gene3D" id="3.40.30.10">
    <property type="entry name" value="Glutaredoxin"/>
    <property type="match status" value="1"/>
</dbReference>
<name>A0ABY2KVZ5_9STAP</name>
<organism evidence="2 3">
    <name type="scientific">Staphylococcus petrasii</name>
    <dbReference type="NCBI Taxonomy" id="1276936"/>
    <lineage>
        <taxon>Bacteria</taxon>
        <taxon>Bacillati</taxon>
        <taxon>Bacillota</taxon>
        <taxon>Bacilli</taxon>
        <taxon>Bacillales</taxon>
        <taxon>Staphylococcaceae</taxon>
        <taxon>Staphylococcus</taxon>
    </lineage>
</organism>
<dbReference type="InterPro" id="IPR013766">
    <property type="entry name" value="Thioredoxin_domain"/>
</dbReference>
<accession>A0ABY2KVZ5</accession>
<comment type="caution">
    <text evidence="2">The sequence shown here is derived from an EMBL/GenBank/DDBJ whole genome shotgun (WGS) entry which is preliminary data.</text>
</comment>
<dbReference type="PANTHER" id="PTHR10438">
    <property type="entry name" value="THIOREDOXIN"/>
    <property type="match status" value="1"/>
</dbReference>
<reference evidence="2 3" key="1">
    <citation type="submission" date="2019-04" db="EMBL/GenBank/DDBJ databases">
        <title>Genomic characterization of Staphylococcus petrasii strains.</title>
        <authorList>
            <person name="Vrbovska V."/>
            <person name="Kovarovic V."/>
            <person name="Maslanova I."/>
            <person name="Indrakova A."/>
            <person name="Petras P."/>
            <person name="Sedo O."/>
            <person name="Svec P."/>
            <person name="Fisarova L."/>
            <person name="Sedlacek I."/>
            <person name="Doskar J."/>
            <person name="Pantucek R."/>
        </authorList>
    </citation>
    <scope>NUCLEOTIDE SEQUENCE [LARGE SCALE GENOMIC DNA]</scope>
    <source>
        <strain evidence="2 3">P5404</strain>
    </source>
</reference>
<evidence type="ECO:0000313" key="3">
    <source>
        <dbReference type="Proteomes" id="UP000297598"/>
    </source>
</evidence>
<dbReference type="SUPFAM" id="SSF52833">
    <property type="entry name" value="Thioredoxin-like"/>
    <property type="match status" value="1"/>
</dbReference>
<evidence type="ECO:0000313" key="2">
    <source>
        <dbReference type="EMBL" id="TGE16929.1"/>
    </source>
</evidence>
<evidence type="ECO:0000259" key="1">
    <source>
        <dbReference type="PROSITE" id="PS51352"/>
    </source>
</evidence>
<dbReference type="Proteomes" id="UP000297598">
    <property type="component" value="Unassembled WGS sequence"/>
</dbReference>
<dbReference type="Pfam" id="PF00085">
    <property type="entry name" value="Thioredoxin"/>
    <property type="match status" value="1"/>
</dbReference>
<dbReference type="PANTHER" id="PTHR10438:SF468">
    <property type="entry name" value="THIOREDOXIN-1-RELATED"/>
    <property type="match status" value="1"/>
</dbReference>
<dbReference type="CDD" id="cd02947">
    <property type="entry name" value="TRX_family"/>
    <property type="match status" value="1"/>
</dbReference>
<sequence>MIKLESEQQFEELKKENTVFEFTAGWCPDCRVIEPDLPKLEEKYTDFKFVSVDRDEFIDLAIENDIMGIPSFLVFKQGELVGSYIGKERKSIEQIDEFLSQYKKYFIIENLCLILSGKIEFYLSNTLISL</sequence>
<dbReference type="EMBL" id="SRLS01000011">
    <property type="protein sequence ID" value="TGE16929.1"/>
    <property type="molecule type" value="Genomic_DNA"/>
</dbReference>
<gene>
    <name evidence="2" type="ORF">BJR09_08250</name>
</gene>
<feature type="domain" description="Thioredoxin" evidence="1">
    <location>
        <begin position="1"/>
        <end position="104"/>
    </location>
</feature>
<protein>
    <submittedName>
        <fullName evidence="2">Thioredoxin</fullName>
    </submittedName>
</protein>
<keyword evidence="3" id="KW-1185">Reference proteome</keyword>
<dbReference type="InterPro" id="IPR036249">
    <property type="entry name" value="Thioredoxin-like_sf"/>
</dbReference>
<proteinExistence type="predicted"/>